<protein>
    <submittedName>
        <fullName evidence="2">Uncharacterized protein</fullName>
    </submittedName>
</protein>
<dbReference type="Proteomes" id="UP001322277">
    <property type="component" value="Chromosome 5"/>
</dbReference>
<keyword evidence="3" id="KW-1185">Reference proteome</keyword>
<evidence type="ECO:0000313" key="2">
    <source>
        <dbReference type="EMBL" id="WQF83604.1"/>
    </source>
</evidence>
<reference evidence="3" key="1">
    <citation type="journal article" date="2023" name="bioRxiv">
        <title>Complete genome of the Medicago anthracnose fungus, Colletotrichum destructivum, reveals a mini-chromosome-like region within a core chromosome.</title>
        <authorList>
            <person name="Lapalu N."/>
            <person name="Simon A."/>
            <person name="Lu A."/>
            <person name="Plaumann P.-L."/>
            <person name="Amselem J."/>
            <person name="Pigne S."/>
            <person name="Auger A."/>
            <person name="Koch C."/>
            <person name="Dallery J.-F."/>
            <person name="O'Connell R.J."/>
        </authorList>
    </citation>
    <scope>NUCLEOTIDE SEQUENCE [LARGE SCALE GENOMIC DNA]</scope>
    <source>
        <strain evidence="3">CBS 520.97</strain>
    </source>
</reference>
<sequence length="101" mass="11113">MGERSEEADKGGGGKMGFRGGSWKGWLAAEVSLVMRWPRPAVCVLERTAEALEAAHPNEAPLLVFTISKLTMAMMTFQGQKKGRRKGHQRYEPPASRPEAT</sequence>
<gene>
    <name evidence="2" type="ORF">CDEST_08618</name>
</gene>
<feature type="region of interest" description="Disordered" evidence="1">
    <location>
        <begin position="78"/>
        <end position="101"/>
    </location>
</feature>
<dbReference type="EMBL" id="CP137309">
    <property type="protein sequence ID" value="WQF83604.1"/>
    <property type="molecule type" value="Genomic_DNA"/>
</dbReference>
<dbReference type="GeneID" id="87945121"/>
<proteinExistence type="predicted"/>
<dbReference type="RefSeq" id="XP_062780828.1">
    <property type="nucleotide sequence ID" value="XM_062924777.1"/>
</dbReference>
<dbReference type="KEGG" id="cdet:87945121"/>
<dbReference type="AlphaFoldDB" id="A0AAX4IL44"/>
<evidence type="ECO:0000256" key="1">
    <source>
        <dbReference type="SAM" id="MobiDB-lite"/>
    </source>
</evidence>
<name>A0AAX4IL44_9PEZI</name>
<accession>A0AAX4IL44</accession>
<organism evidence="2 3">
    <name type="scientific">Colletotrichum destructivum</name>
    <dbReference type="NCBI Taxonomy" id="34406"/>
    <lineage>
        <taxon>Eukaryota</taxon>
        <taxon>Fungi</taxon>
        <taxon>Dikarya</taxon>
        <taxon>Ascomycota</taxon>
        <taxon>Pezizomycotina</taxon>
        <taxon>Sordariomycetes</taxon>
        <taxon>Hypocreomycetidae</taxon>
        <taxon>Glomerellales</taxon>
        <taxon>Glomerellaceae</taxon>
        <taxon>Colletotrichum</taxon>
        <taxon>Colletotrichum destructivum species complex</taxon>
    </lineage>
</organism>
<evidence type="ECO:0000313" key="3">
    <source>
        <dbReference type="Proteomes" id="UP001322277"/>
    </source>
</evidence>